<feature type="region of interest" description="Disordered" evidence="1">
    <location>
        <begin position="231"/>
        <end position="257"/>
    </location>
</feature>
<dbReference type="AlphaFoldDB" id="A0A438N915"/>
<reference evidence="2 3" key="1">
    <citation type="submission" date="2017-03" db="EMBL/GenBank/DDBJ databases">
        <title>Genomes of endolithic fungi from Antarctica.</title>
        <authorList>
            <person name="Coleine C."/>
            <person name="Masonjones S."/>
            <person name="Stajich J.E."/>
        </authorList>
    </citation>
    <scope>NUCLEOTIDE SEQUENCE [LARGE SCALE GENOMIC DNA]</scope>
    <source>
        <strain evidence="2 3">CCFEE 6314</strain>
    </source>
</reference>
<sequence>MSESQMQYPERYAIMNSDCGEQWFQEIPDLDDYSDWNEFGYSHPFEQTTMAESMRSICPPESLDNAKPLSRCSNLYPLVDQPLLRTNCTMGYNMRLPLARLDKYLVALRQIIRRCCEATTITNDIRRTLTAEGALWVVKEAWPMAEEFWTMTGFFCAELWRNFPCKASYANLPPAYRPTQLQLMVPHSPIIDWLPWPDLRDLVIQHQDEIDIDALCRYAILNMVAHRKKPAQQHLISPSSQGRRWTGSDEADHLHPRGELTATANKQGHTSFRIWDLALLESSKPGHLTSSTGVSVLQAKPQPRSPRMKALQRAYDLEYNDFSTMKIEHRFFERYPFLYDRSLMSDFKVQALSGVPYEDVGMPVDMTCEAVFRLKDKVQQITATWIEI</sequence>
<organism evidence="2 3">
    <name type="scientific">Exophiala mesophila</name>
    <name type="common">Black yeast-like fungus</name>
    <dbReference type="NCBI Taxonomy" id="212818"/>
    <lineage>
        <taxon>Eukaryota</taxon>
        <taxon>Fungi</taxon>
        <taxon>Dikarya</taxon>
        <taxon>Ascomycota</taxon>
        <taxon>Pezizomycotina</taxon>
        <taxon>Eurotiomycetes</taxon>
        <taxon>Chaetothyriomycetidae</taxon>
        <taxon>Chaetothyriales</taxon>
        <taxon>Herpotrichiellaceae</taxon>
        <taxon>Exophiala</taxon>
    </lineage>
</organism>
<evidence type="ECO:0000313" key="2">
    <source>
        <dbReference type="EMBL" id="RVX72276.1"/>
    </source>
</evidence>
<dbReference type="OrthoDB" id="10261951at2759"/>
<dbReference type="Pfam" id="PF11905">
    <property type="entry name" value="DUF3425"/>
    <property type="match status" value="1"/>
</dbReference>
<gene>
    <name evidence="2" type="ORF">B0A52_04480</name>
</gene>
<feature type="compositionally biased region" description="Basic and acidic residues" evidence="1">
    <location>
        <begin position="246"/>
        <end position="257"/>
    </location>
</feature>
<dbReference type="Proteomes" id="UP000288859">
    <property type="component" value="Unassembled WGS sequence"/>
</dbReference>
<evidence type="ECO:0000313" key="3">
    <source>
        <dbReference type="Proteomes" id="UP000288859"/>
    </source>
</evidence>
<proteinExistence type="predicted"/>
<name>A0A438N915_EXOME</name>
<accession>A0A438N915</accession>
<dbReference type="PANTHER" id="PTHR38116:SF9">
    <property type="entry name" value="BZIP DOMAIN-CONTAINING PROTEIN"/>
    <property type="match status" value="1"/>
</dbReference>
<dbReference type="InterPro" id="IPR021833">
    <property type="entry name" value="DUF3425"/>
</dbReference>
<evidence type="ECO:0000256" key="1">
    <source>
        <dbReference type="SAM" id="MobiDB-lite"/>
    </source>
</evidence>
<dbReference type="VEuPathDB" id="FungiDB:PV10_04289"/>
<dbReference type="PANTHER" id="PTHR38116">
    <property type="entry name" value="CHROMOSOME 7, WHOLE GENOME SHOTGUN SEQUENCE"/>
    <property type="match status" value="1"/>
</dbReference>
<dbReference type="EMBL" id="NAJM01000013">
    <property type="protein sequence ID" value="RVX72276.1"/>
    <property type="molecule type" value="Genomic_DNA"/>
</dbReference>
<protein>
    <submittedName>
        <fullName evidence="2">Uncharacterized protein</fullName>
    </submittedName>
</protein>
<comment type="caution">
    <text evidence="2">The sequence shown here is derived from an EMBL/GenBank/DDBJ whole genome shotgun (WGS) entry which is preliminary data.</text>
</comment>
<feature type="compositionally biased region" description="Polar residues" evidence="1">
    <location>
        <begin position="234"/>
        <end position="243"/>
    </location>
</feature>